<sequence length="163" mass="18457">MKGEDSFLEFAEARTPTLLRAAYLLCGNHHEAEDLVQETLAKLYVVWGRRQLDSPVAYARTTLTRTFISSRRRRSSTERPTEFLPDVQAPGADADLRVDLVAQLAQLPPLDRAVLVLRHLEDTSVRETAEILGISEDLVRSRTMRALQKLRLRMTETPEASLT</sequence>
<dbReference type="InterPro" id="IPR036388">
    <property type="entry name" value="WH-like_DNA-bd_sf"/>
</dbReference>
<keyword evidence="2" id="KW-0805">Transcription regulation</keyword>
<dbReference type="PANTHER" id="PTHR43133">
    <property type="entry name" value="RNA POLYMERASE ECF-TYPE SIGMA FACTO"/>
    <property type="match status" value="1"/>
</dbReference>
<evidence type="ECO:0000256" key="5">
    <source>
        <dbReference type="ARBA" id="ARBA00023163"/>
    </source>
</evidence>
<dbReference type="Pfam" id="PF04542">
    <property type="entry name" value="Sigma70_r2"/>
    <property type="match status" value="1"/>
</dbReference>
<name>A0A4U2YSF0_9ACTN</name>
<dbReference type="InterPro" id="IPR014284">
    <property type="entry name" value="RNA_pol_sigma-70_dom"/>
</dbReference>
<comment type="caution">
    <text evidence="8">The sequence shown here is derived from an EMBL/GenBank/DDBJ whole genome shotgun (WGS) entry which is preliminary data.</text>
</comment>
<dbReference type="AlphaFoldDB" id="A0A4U2YSF0"/>
<dbReference type="SUPFAM" id="SSF88946">
    <property type="entry name" value="Sigma2 domain of RNA polymerase sigma factors"/>
    <property type="match status" value="1"/>
</dbReference>
<reference evidence="8 9" key="1">
    <citation type="submission" date="2019-04" db="EMBL/GenBank/DDBJ databases">
        <authorList>
            <person name="Dong K."/>
        </authorList>
    </citation>
    <scope>NUCLEOTIDE SEQUENCE [LARGE SCALE GENOMIC DNA]</scope>
    <source>
        <strain evidence="9">dk3543</strain>
    </source>
</reference>
<dbReference type="InterPro" id="IPR039425">
    <property type="entry name" value="RNA_pol_sigma-70-like"/>
</dbReference>
<feature type="domain" description="RNA polymerase sigma-70 region 2" evidence="6">
    <location>
        <begin position="14"/>
        <end position="76"/>
    </location>
</feature>
<evidence type="ECO:0000313" key="9">
    <source>
        <dbReference type="Proteomes" id="UP000307808"/>
    </source>
</evidence>
<dbReference type="GO" id="GO:0006352">
    <property type="term" value="P:DNA-templated transcription initiation"/>
    <property type="evidence" value="ECO:0007669"/>
    <property type="project" value="InterPro"/>
</dbReference>
<dbReference type="Proteomes" id="UP000307808">
    <property type="component" value="Unassembled WGS sequence"/>
</dbReference>
<protein>
    <submittedName>
        <fullName evidence="8">SigE family RNA polymerase sigma factor</fullName>
    </submittedName>
</protein>
<keyword evidence="3" id="KW-0731">Sigma factor</keyword>
<dbReference type="NCBIfam" id="TIGR02983">
    <property type="entry name" value="SigE-fam_strep"/>
    <property type="match status" value="1"/>
</dbReference>
<dbReference type="InterPro" id="IPR007627">
    <property type="entry name" value="RNA_pol_sigma70_r2"/>
</dbReference>
<dbReference type="PANTHER" id="PTHR43133:SF50">
    <property type="entry name" value="ECF RNA POLYMERASE SIGMA FACTOR SIGM"/>
    <property type="match status" value="1"/>
</dbReference>
<evidence type="ECO:0000259" key="7">
    <source>
        <dbReference type="Pfam" id="PF08281"/>
    </source>
</evidence>
<evidence type="ECO:0000256" key="3">
    <source>
        <dbReference type="ARBA" id="ARBA00023082"/>
    </source>
</evidence>
<dbReference type="InterPro" id="IPR013249">
    <property type="entry name" value="RNA_pol_sigma70_r4_t2"/>
</dbReference>
<keyword evidence="4" id="KW-0238">DNA-binding</keyword>
<evidence type="ECO:0000256" key="4">
    <source>
        <dbReference type="ARBA" id="ARBA00023125"/>
    </source>
</evidence>
<gene>
    <name evidence="8" type="ORF">FC770_02535</name>
</gene>
<dbReference type="EMBL" id="SZPY01000001">
    <property type="protein sequence ID" value="TKI64070.1"/>
    <property type="molecule type" value="Genomic_DNA"/>
</dbReference>
<dbReference type="InterPro" id="IPR013325">
    <property type="entry name" value="RNA_pol_sigma_r2"/>
</dbReference>
<dbReference type="GO" id="GO:0016987">
    <property type="term" value="F:sigma factor activity"/>
    <property type="evidence" value="ECO:0007669"/>
    <property type="project" value="UniProtKB-KW"/>
</dbReference>
<comment type="similarity">
    <text evidence="1">Belongs to the sigma-70 factor family. ECF subfamily.</text>
</comment>
<feature type="domain" description="RNA polymerase sigma factor 70 region 4 type 2" evidence="7">
    <location>
        <begin position="99"/>
        <end position="150"/>
    </location>
</feature>
<dbReference type="CDD" id="cd06171">
    <property type="entry name" value="Sigma70_r4"/>
    <property type="match status" value="1"/>
</dbReference>
<accession>A0A4U2YSF0</accession>
<dbReference type="InterPro" id="IPR014325">
    <property type="entry name" value="RNA_pol_sigma-E_actinobac"/>
</dbReference>
<keyword evidence="9" id="KW-1185">Reference proteome</keyword>
<evidence type="ECO:0000313" key="8">
    <source>
        <dbReference type="EMBL" id="TKI64070.1"/>
    </source>
</evidence>
<evidence type="ECO:0000256" key="1">
    <source>
        <dbReference type="ARBA" id="ARBA00010641"/>
    </source>
</evidence>
<dbReference type="Gene3D" id="1.10.10.10">
    <property type="entry name" value="Winged helix-like DNA-binding domain superfamily/Winged helix DNA-binding domain"/>
    <property type="match status" value="1"/>
</dbReference>
<dbReference type="NCBIfam" id="TIGR02937">
    <property type="entry name" value="sigma70-ECF"/>
    <property type="match status" value="1"/>
</dbReference>
<dbReference type="Pfam" id="PF08281">
    <property type="entry name" value="Sigma70_r4_2"/>
    <property type="match status" value="1"/>
</dbReference>
<dbReference type="InterPro" id="IPR013324">
    <property type="entry name" value="RNA_pol_sigma_r3/r4-like"/>
</dbReference>
<keyword evidence="5" id="KW-0804">Transcription</keyword>
<dbReference type="OrthoDB" id="3785047at2"/>
<dbReference type="SUPFAM" id="SSF88659">
    <property type="entry name" value="Sigma3 and sigma4 domains of RNA polymerase sigma factors"/>
    <property type="match status" value="1"/>
</dbReference>
<organism evidence="8 9">
    <name type="scientific">Nocardioides jishulii</name>
    <dbReference type="NCBI Taxonomy" id="2575440"/>
    <lineage>
        <taxon>Bacteria</taxon>
        <taxon>Bacillati</taxon>
        <taxon>Actinomycetota</taxon>
        <taxon>Actinomycetes</taxon>
        <taxon>Propionibacteriales</taxon>
        <taxon>Nocardioidaceae</taxon>
        <taxon>Nocardioides</taxon>
    </lineage>
</organism>
<evidence type="ECO:0000259" key="6">
    <source>
        <dbReference type="Pfam" id="PF04542"/>
    </source>
</evidence>
<evidence type="ECO:0000256" key="2">
    <source>
        <dbReference type="ARBA" id="ARBA00023015"/>
    </source>
</evidence>
<dbReference type="RefSeq" id="WP_137064534.1">
    <property type="nucleotide sequence ID" value="NZ_CP040748.1"/>
</dbReference>
<dbReference type="GO" id="GO:0003677">
    <property type="term" value="F:DNA binding"/>
    <property type="evidence" value="ECO:0007669"/>
    <property type="project" value="UniProtKB-KW"/>
</dbReference>
<dbReference type="Gene3D" id="1.10.1740.10">
    <property type="match status" value="1"/>
</dbReference>
<proteinExistence type="inferred from homology"/>